<dbReference type="EMBL" id="JBHRSS010000010">
    <property type="protein sequence ID" value="MFC3106280.1"/>
    <property type="molecule type" value="Genomic_DNA"/>
</dbReference>
<gene>
    <name evidence="6 7" type="primary">panB</name>
    <name evidence="7" type="ORF">ACFOSU_20590</name>
</gene>
<dbReference type="InterPro" id="IPR003700">
    <property type="entry name" value="Pantoate_hydroxy_MeTrfase"/>
</dbReference>
<dbReference type="InterPro" id="IPR015813">
    <property type="entry name" value="Pyrv/PenolPyrv_kinase-like_dom"/>
</dbReference>
<reference evidence="8" key="1">
    <citation type="journal article" date="2019" name="Int. J. Syst. Evol. Microbiol.">
        <title>The Global Catalogue of Microorganisms (GCM) 10K type strain sequencing project: providing services to taxonomists for standard genome sequencing and annotation.</title>
        <authorList>
            <consortium name="The Broad Institute Genomics Platform"/>
            <consortium name="The Broad Institute Genome Sequencing Center for Infectious Disease"/>
            <person name="Wu L."/>
            <person name="Ma J."/>
        </authorList>
    </citation>
    <scope>NUCLEOTIDE SEQUENCE [LARGE SCALE GENOMIC DNA]</scope>
    <source>
        <strain evidence="8">KCTC 52640</strain>
    </source>
</reference>
<comment type="similarity">
    <text evidence="1 6">Belongs to the PanB family.</text>
</comment>
<dbReference type="CDD" id="cd06557">
    <property type="entry name" value="KPHMT-like"/>
    <property type="match status" value="1"/>
</dbReference>
<feature type="binding site" evidence="6">
    <location>
        <position position="84"/>
    </location>
    <ligand>
        <name>3-methyl-2-oxobutanoate</name>
        <dbReference type="ChEBI" id="CHEBI:11851"/>
    </ligand>
</feature>
<keyword evidence="6" id="KW-0963">Cytoplasm</keyword>
<dbReference type="InterPro" id="IPR040442">
    <property type="entry name" value="Pyrv_kinase-like_dom_sf"/>
</dbReference>
<dbReference type="HAMAP" id="MF_00156">
    <property type="entry name" value="PanB"/>
    <property type="match status" value="1"/>
</dbReference>
<comment type="function">
    <text evidence="6">Catalyzes the reversible reaction in which hydroxymethyl group from 5,10-methylenetetrahydrofolate is transferred onto alpha-ketoisovalerate to form ketopantoate.</text>
</comment>
<feature type="active site" description="Proton acceptor" evidence="6">
    <location>
        <position position="183"/>
    </location>
</feature>
<evidence type="ECO:0000313" key="7">
    <source>
        <dbReference type="EMBL" id="MFC3106280.1"/>
    </source>
</evidence>
<feature type="binding site" evidence="6">
    <location>
        <position position="114"/>
    </location>
    <ligand>
        <name>3-methyl-2-oxobutanoate</name>
        <dbReference type="ChEBI" id="CHEBI:11851"/>
    </ligand>
</feature>
<evidence type="ECO:0000256" key="6">
    <source>
        <dbReference type="HAMAP-Rule" id="MF_00156"/>
    </source>
</evidence>
<feature type="binding site" evidence="6">
    <location>
        <position position="116"/>
    </location>
    <ligand>
        <name>Mg(2+)</name>
        <dbReference type="ChEBI" id="CHEBI:18420"/>
    </ligand>
</feature>
<evidence type="ECO:0000256" key="3">
    <source>
        <dbReference type="ARBA" id="ARBA00022655"/>
    </source>
</evidence>
<feature type="binding site" evidence="6">
    <location>
        <position position="45"/>
    </location>
    <ligand>
        <name>Mg(2+)</name>
        <dbReference type="ChEBI" id="CHEBI:18420"/>
    </ligand>
</feature>
<organism evidence="7 8">
    <name type="scientific">Salinisphaera aquimarina</name>
    <dbReference type="NCBI Taxonomy" id="2094031"/>
    <lineage>
        <taxon>Bacteria</taxon>
        <taxon>Pseudomonadati</taxon>
        <taxon>Pseudomonadota</taxon>
        <taxon>Gammaproteobacteria</taxon>
        <taxon>Salinisphaerales</taxon>
        <taxon>Salinisphaeraceae</taxon>
        <taxon>Salinisphaera</taxon>
    </lineage>
</organism>
<keyword evidence="6" id="KW-0460">Magnesium</keyword>
<keyword evidence="8" id="KW-1185">Reference proteome</keyword>
<dbReference type="PANTHER" id="PTHR20881:SF0">
    <property type="entry name" value="3-METHYL-2-OXOBUTANOATE HYDROXYMETHYLTRANSFERASE"/>
    <property type="match status" value="1"/>
</dbReference>
<evidence type="ECO:0000256" key="2">
    <source>
        <dbReference type="ARBA" id="ARBA00011424"/>
    </source>
</evidence>
<evidence type="ECO:0000256" key="1">
    <source>
        <dbReference type="ARBA" id="ARBA00008676"/>
    </source>
</evidence>
<dbReference type="Gene3D" id="3.20.20.60">
    <property type="entry name" value="Phosphoenolpyruvate-binding domains"/>
    <property type="match status" value="1"/>
</dbReference>
<dbReference type="NCBIfam" id="NF001452">
    <property type="entry name" value="PRK00311.1"/>
    <property type="match status" value="1"/>
</dbReference>
<evidence type="ECO:0000313" key="8">
    <source>
        <dbReference type="Proteomes" id="UP001595462"/>
    </source>
</evidence>
<dbReference type="GO" id="GO:0003864">
    <property type="term" value="F:3-methyl-2-oxobutanoate hydroxymethyltransferase activity"/>
    <property type="evidence" value="ECO:0007669"/>
    <property type="project" value="UniProtKB-EC"/>
</dbReference>
<comment type="catalytic activity">
    <reaction evidence="6">
        <text>(6R)-5,10-methylene-5,6,7,8-tetrahydrofolate + 3-methyl-2-oxobutanoate + H2O = 2-dehydropantoate + (6S)-5,6,7,8-tetrahydrofolate</text>
        <dbReference type="Rhea" id="RHEA:11824"/>
        <dbReference type="ChEBI" id="CHEBI:11561"/>
        <dbReference type="ChEBI" id="CHEBI:11851"/>
        <dbReference type="ChEBI" id="CHEBI:15377"/>
        <dbReference type="ChEBI" id="CHEBI:15636"/>
        <dbReference type="ChEBI" id="CHEBI:57453"/>
        <dbReference type="EC" id="2.1.2.11"/>
    </reaction>
</comment>
<comment type="subcellular location">
    <subcellularLocation>
        <location evidence="6">Cytoplasm</location>
    </subcellularLocation>
</comment>
<comment type="pathway">
    <text evidence="6">Cofactor biosynthesis; (R)-pantothenate biosynthesis; (R)-pantoate from 3-methyl-2-oxobutanoate: step 1/2.</text>
</comment>
<accession>A0ABV7EUQ3</accession>
<dbReference type="PANTHER" id="PTHR20881">
    <property type="entry name" value="3-METHYL-2-OXOBUTANOATE HYDROXYMETHYLTRANSFERASE"/>
    <property type="match status" value="1"/>
</dbReference>
<evidence type="ECO:0000256" key="5">
    <source>
        <dbReference type="ARBA" id="ARBA00022723"/>
    </source>
</evidence>
<proteinExistence type="inferred from homology"/>
<feature type="binding site" evidence="6">
    <location>
        <begin position="45"/>
        <end position="46"/>
    </location>
    <ligand>
        <name>3-methyl-2-oxobutanoate</name>
        <dbReference type="ChEBI" id="CHEBI:11851"/>
    </ligand>
</feature>
<dbReference type="PIRSF" id="PIRSF000388">
    <property type="entry name" value="Pantoate_hydroxy_MeTrfase"/>
    <property type="match status" value="1"/>
</dbReference>
<sequence>MHPITPSRLAAMKDKGERIAALTAYDYTAAQMCEAAGIPVILVGDTLGMVVRGEASTLAVTLDDVIYHSRMVRRGAPHALVIADLPFMTYRISVEDALRNAGRLMQTTGVGGVKLEGGSEITETVARLVQAGIPVCGHLGYTPQSTHTLGGARVQGRNLDAAVQLIGDAKALEAAGAFAVVLELVPTEIAAAISRQLDIPTIGIGAGPDCDGEIQVFHDLFGLFTDFQPRHTRRYLNVAEDITGAARQFKADVADRRFPGDEQSSALKPELSARLSEYLGQTESLAVEG</sequence>
<comment type="caution">
    <text evidence="7">The sequence shown here is derived from an EMBL/GenBank/DDBJ whole genome shotgun (WGS) entry which is preliminary data.</text>
</comment>
<feature type="binding site" evidence="6">
    <location>
        <position position="84"/>
    </location>
    <ligand>
        <name>Mg(2+)</name>
        <dbReference type="ChEBI" id="CHEBI:18420"/>
    </ligand>
</feature>
<evidence type="ECO:0000256" key="4">
    <source>
        <dbReference type="ARBA" id="ARBA00022679"/>
    </source>
</evidence>
<dbReference type="RefSeq" id="WP_380691908.1">
    <property type="nucleotide sequence ID" value="NZ_JBHRSS010000010.1"/>
</dbReference>
<dbReference type="SUPFAM" id="SSF51621">
    <property type="entry name" value="Phosphoenolpyruvate/pyruvate domain"/>
    <property type="match status" value="1"/>
</dbReference>
<keyword evidence="5 6" id="KW-0479">Metal-binding</keyword>
<comment type="cofactor">
    <cofactor evidence="6">
        <name>Mg(2+)</name>
        <dbReference type="ChEBI" id="CHEBI:18420"/>
    </cofactor>
    <text evidence="6">Binds 1 Mg(2+) ion per subunit.</text>
</comment>
<dbReference type="Proteomes" id="UP001595462">
    <property type="component" value="Unassembled WGS sequence"/>
</dbReference>
<keyword evidence="3 6" id="KW-0566">Pantothenate biosynthesis</keyword>
<keyword evidence="4 6" id="KW-0808">Transferase</keyword>
<dbReference type="EC" id="2.1.2.11" evidence="6"/>
<dbReference type="NCBIfam" id="TIGR00222">
    <property type="entry name" value="panB"/>
    <property type="match status" value="1"/>
</dbReference>
<name>A0ABV7EUQ3_9GAMM</name>
<dbReference type="Pfam" id="PF02548">
    <property type="entry name" value="Pantoate_transf"/>
    <property type="match status" value="1"/>
</dbReference>
<comment type="subunit">
    <text evidence="2 6">Homodecamer; pentamer of dimers.</text>
</comment>
<protein>
    <recommendedName>
        <fullName evidence="6">3-methyl-2-oxobutanoate hydroxymethyltransferase</fullName>
        <ecNumber evidence="6">2.1.2.11</ecNumber>
    </recommendedName>
    <alternativeName>
        <fullName evidence="6">Ketopantoate hydroxymethyltransferase</fullName>
        <shortName evidence="6">KPHMT</shortName>
    </alternativeName>
</protein>